<dbReference type="STRING" id="231916.A0A409WJH4"/>
<dbReference type="OrthoDB" id="360653at2759"/>
<keyword evidence="2" id="KW-1185">Reference proteome</keyword>
<feature type="non-terminal residue" evidence="1">
    <location>
        <position position="1"/>
    </location>
</feature>
<evidence type="ECO:0000313" key="2">
    <source>
        <dbReference type="Proteomes" id="UP000284706"/>
    </source>
</evidence>
<name>A0A409WJH4_9AGAR</name>
<organism evidence="1 2">
    <name type="scientific">Gymnopilus dilepis</name>
    <dbReference type="NCBI Taxonomy" id="231916"/>
    <lineage>
        <taxon>Eukaryota</taxon>
        <taxon>Fungi</taxon>
        <taxon>Dikarya</taxon>
        <taxon>Basidiomycota</taxon>
        <taxon>Agaricomycotina</taxon>
        <taxon>Agaricomycetes</taxon>
        <taxon>Agaricomycetidae</taxon>
        <taxon>Agaricales</taxon>
        <taxon>Agaricineae</taxon>
        <taxon>Hymenogastraceae</taxon>
        <taxon>Gymnopilus</taxon>
    </lineage>
</organism>
<dbReference type="EMBL" id="NHYE01005042">
    <property type="protein sequence ID" value="PPQ78657.1"/>
    <property type="molecule type" value="Genomic_DNA"/>
</dbReference>
<proteinExistence type="predicted"/>
<evidence type="ECO:0000313" key="1">
    <source>
        <dbReference type="EMBL" id="PPQ78657.1"/>
    </source>
</evidence>
<dbReference type="Proteomes" id="UP000284706">
    <property type="component" value="Unassembled WGS sequence"/>
</dbReference>
<reference evidence="1 2" key="1">
    <citation type="journal article" date="2018" name="Evol. Lett.">
        <title>Horizontal gene cluster transfer increased hallucinogenic mushroom diversity.</title>
        <authorList>
            <person name="Reynolds H.T."/>
            <person name="Vijayakumar V."/>
            <person name="Gluck-Thaler E."/>
            <person name="Korotkin H.B."/>
            <person name="Matheny P.B."/>
            <person name="Slot J.C."/>
        </authorList>
    </citation>
    <scope>NUCLEOTIDE SEQUENCE [LARGE SCALE GENOMIC DNA]</scope>
    <source>
        <strain evidence="1 2">SRW20</strain>
    </source>
</reference>
<dbReference type="AlphaFoldDB" id="A0A409WJH4"/>
<accession>A0A409WJH4</accession>
<protein>
    <submittedName>
        <fullName evidence="1">Uncharacterized protein</fullName>
    </submittedName>
</protein>
<comment type="caution">
    <text evidence="1">The sequence shown here is derived from an EMBL/GenBank/DDBJ whole genome shotgun (WGS) entry which is preliminary data.</text>
</comment>
<dbReference type="InParanoid" id="A0A409WJH4"/>
<sequence>YCQARGVFYSGVVKHDGRVSGHPDFEWCIGEFPEFNERIYKTWALYSTNASVLMLGMRCASRLAKCPLKNVQKLLPVTVRRILDIIRLTGNAELELAHMQVKDRKGTGSRVPFLNCSCRFSKNQRVKPQAFFACKVVVAEIYNFIKKVSVQGLCRAVLLHFLGYIQDVRQSGNEMTFLANNLSYVYKRGRIKLI</sequence>
<gene>
    <name evidence="1" type="ORF">CVT26_005498</name>
</gene>